<dbReference type="HOGENOM" id="CLU_3263559_0_0_1"/>
<evidence type="ECO:0000313" key="2">
    <source>
        <dbReference type="Proteomes" id="UP000018721"/>
    </source>
</evidence>
<gene>
    <name evidence="1" type="ORF">F443_11566</name>
</gene>
<reference evidence="1 2" key="1">
    <citation type="submission" date="2013-11" db="EMBL/GenBank/DDBJ databases">
        <title>The Genome Sequence of Phytophthora parasitica P1569.</title>
        <authorList>
            <consortium name="The Broad Institute Genomics Platform"/>
            <person name="Russ C."/>
            <person name="Tyler B."/>
            <person name="Panabieres F."/>
            <person name="Shan W."/>
            <person name="Tripathy S."/>
            <person name="Grunwald N."/>
            <person name="Machado M."/>
            <person name="Johnson C.S."/>
            <person name="Arredondo F."/>
            <person name="Hong C."/>
            <person name="Coffey M."/>
            <person name="Young S.K."/>
            <person name="Zeng Q."/>
            <person name="Gargeya S."/>
            <person name="Fitzgerald M."/>
            <person name="Abouelleil A."/>
            <person name="Alvarado L."/>
            <person name="Chapman S.B."/>
            <person name="Gainer-Dewar J."/>
            <person name="Goldberg J."/>
            <person name="Griggs A."/>
            <person name="Gujja S."/>
            <person name="Hansen M."/>
            <person name="Howarth C."/>
            <person name="Imamovic A."/>
            <person name="Ireland A."/>
            <person name="Larimer J."/>
            <person name="McCowan C."/>
            <person name="Murphy C."/>
            <person name="Pearson M."/>
            <person name="Poon T.W."/>
            <person name="Priest M."/>
            <person name="Roberts A."/>
            <person name="Saif S."/>
            <person name="Shea T."/>
            <person name="Sykes S."/>
            <person name="Wortman J."/>
            <person name="Nusbaum C."/>
            <person name="Birren B."/>
        </authorList>
    </citation>
    <scope>NUCLEOTIDE SEQUENCE [LARGE SCALE GENOMIC DNA]</scope>
    <source>
        <strain evidence="1 2">P1569</strain>
    </source>
</reference>
<comment type="caution">
    <text evidence="1">The sequence shown here is derived from an EMBL/GenBank/DDBJ whole genome shotgun (WGS) entry which is preliminary data.</text>
</comment>
<proteinExistence type="predicted"/>
<organism evidence="1 2">
    <name type="scientific">Phytophthora nicotianae P1569</name>
    <dbReference type="NCBI Taxonomy" id="1317065"/>
    <lineage>
        <taxon>Eukaryota</taxon>
        <taxon>Sar</taxon>
        <taxon>Stramenopiles</taxon>
        <taxon>Oomycota</taxon>
        <taxon>Peronosporomycetes</taxon>
        <taxon>Peronosporales</taxon>
        <taxon>Peronosporaceae</taxon>
        <taxon>Phytophthora</taxon>
    </lineage>
</organism>
<name>V9EYA0_PHYNI</name>
<evidence type="ECO:0000313" key="1">
    <source>
        <dbReference type="EMBL" id="ETI43453.1"/>
    </source>
</evidence>
<accession>V9EYA0</accession>
<sequence>MASQRRGSAPRGDGSLAAICTVIERSNLDRKSKLDSTGRICY</sequence>
<dbReference type="Proteomes" id="UP000018721">
    <property type="component" value="Unassembled WGS sequence"/>
</dbReference>
<keyword evidence="2" id="KW-1185">Reference proteome</keyword>
<dbReference type="AlphaFoldDB" id="V9EYA0"/>
<dbReference type="EMBL" id="ANIZ01001973">
    <property type="protein sequence ID" value="ETI43453.1"/>
    <property type="molecule type" value="Genomic_DNA"/>
</dbReference>
<protein>
    <submittedName>
        <fullName evidence="1">Uncharacterized protein</fullName>
    </submittedName>
</protein>
<feature type="non-terminal residue" evidence="1">
    <location>
        <position position="42"/>
    </location>
</feature>